<name>A0ABY4GJD4_9BACI</name>
<dbReference type="Gene3D" id="1.25.10.10">
    <property type="entry name" value="Leucine-rich Repeat Variant"/>
    <property type="match status" value="1"/>
</dbReference>
<gene>
    <name evidence="2" type="ORF">MUN87_16450</name>
</gene>
<dbReference type="Proteomes" id="UP000831537">
    <property type="component" value="Chromosome"/>
</dbReference>
<reference evidence="2 3" key="1">
    <citation type="submission" date="2022-04" db="EMBL/GenBank/DDBJ databases">
        <title>Gracilibacillus sp. isolated from saltern.</title>
        <authorList>
            <person name="Won M."/>
            <person name="Lee C.-M."/>
            <person name="Woen H.-Y."/>
            <person name="Kwon S.-W."/>
        </authorList>
    </citation>
    <scope>NUCLEOTIDE SEQUENCE [LARGE SCALE GENOMIC DNA]</scope>
    <source>
        <strain evidence="2 3">SSPM10-3</strain>
    </source>
</reference>
<evidence type="ECO:0000313" key="3">
    <source>
        <dbReference type="Proteomes" id="UP000831537"/>
    </source>
</evidence>
<keyword evidence="1" id="KW-1133">Transmembrane helix</keyword>
<keyword evidence="3" id="KW-1185">Reference proteome</keyword>
<keyword evidence="1" id="KW-0472">Membrane</keyword>
<evidence type="ECO:0000256" key="1">
    <source>
        <dbReference type="SAM" id="Phobius"/>
    </source>
</evidence>
<protein>
    <submittedName>
        <fullName evidence="2">HEAT repeat domain-containing protein</fullName>
    </submittedName>
</protein>
<organism evidence="2 3">
    <name type="scientific">Gracilibacillus salinarum</name>
    <dbReference type="NCBI Taxonomy" id="2932255"/>
    <lineage>
        <taxon>Bacteria</taxon>
        <taxon>Bacillati</taxon>
        <taxon>Bacillota</taxon>
        <taxon>Bacilli</taxon>
        <taxon>Bacillales</taxon>
        <taxon>Bacillaceae</taxon>
        <taxon>Gracilibacillus</taxon>
    </lineage>
</organism>
<feature type="transmembrane region" description="Helical" evidence="1">
    <location>
        <begin position="6"/>
        <end position="29"/>
    </location>
</feature>
<dbReference type="EMBL" id="CP095071">
    <property type="protein sequence ID" value="UOQ84285.1"/>
    <property type="molecule type" value="Genomic_DNA"/>
</dbReference>
<dbReference type="InterPro" id="IPR016024">
    <property type="entry name" value="ARM-type_fold"/>
</dbReference>
<proteinExistence type="predicted"/>
<dbReference type="InterPro" id="IPR011989">
    <property type="entry name" value="ARM-like"/>
</dbReference>
<dbReference type="RefSeq" id="WP_244741799.1">
    <property type="nucleotide sequence ID" value="NZ_CP095071.1"/>
</dbReference>
<keyword evidence="1" id="KW-0812">Transmembrane</keyword>
<dbReference type="SUPFAM" id="SSF48371">
    <property type="entry name" value="ARM repeat"/>
    <property type="match status" value="1"/>
</dbReference>
<accession>A0ABY4GJD4</accession>
<evidence type="ECO:0000313" key="2">
    <source>
        <dbReference type="EMBL" id="UOQ84285.1"/>
    </source>
</evidence>
<sequence>MFINLQAAYWMIGSLFILMFILSTITLSIKVNKKRVEKKEKQCLSEFRSYIHYVQSQLDNADRLRAPAKKLRTFEQKVLQKKLVQLVDQLEGVHRQKLLTLCDDIGLISYNRERLKSPWSIVRIDAAYHLGILRDSGSTSTLFSMLFRNKIEPSIYIIARSIAQTSTSTPEMKSLLRYLVENGKQDSHLVADIAKESEADLGTVYAEFLNESKLEFVKVGLIGLQNQVDFHIPENIHRFLDSDDREVRILAAKLLTISMTLTKEDVEVYMRVSDWEVRHHFAEWIGNAELKQYADLLNQGVQDTNWLVSRASAKSLIQLGTKGFEIICEVAFGNHGEQGREVAQEFMEEELKQSIHRFSNLADITDYNQKVYIYQKYFGKSDEYLIKSI</sequence>